<name>A0A147K6L6_9BACI</name>
<protein>
    <submittedName>
        <fullName evidence="1">Uncharacterized protein</fullName>
    </submittedName>
</protein>
<accession>A0A147K6L6</accession>
<evidence type="ECO:0000313" key="2">
    <source>
        <dbReference type="Proteomes" id="UP000074108"/>
    </source>
</evidence>
<dbReference type="EMBL" id="LDYG01000035">
    <property type="protein sequence ID" value="KUP05540.1"/>
    <property type="molecule type" value="Genomic_DNA"/>
</dbReference>
<comment type="caution">
    <text evidence="1">The sequence shown here is derived from an EMBL/GenBank/DDBJ whole genome shotgun (WGS) entry which is preliminary data.</text>
</comment>
<dbReference type="PATRIC" id="fig|1150625.3.peg.2534"/>
<dbReference type="AlphaFoldDB" id="A0A147K6L6"/>
<reference evidence="1 2" key="1">
    <citation type="journal article" date="2016" name="Front. Microbiol.">
        <title>Microevolution Analysis of Bacillus coahuilensis Unveils Differences in Phosphorus Acquisition Strategies and Their Regulation.</title>
        <authorList>
            <person name="Gomez-Lunar Z."/>
            <person name="Hernandez-Gonzalez I."/>
            <person name="Rodriguez-Torres M.D."/>
            <person name="Souza V."/>
            <person name="Olmedo-Alvarez G."/>
        </authorList>
    </citation>
    <scope>NUCLEOTIDE SEQUENCE [LARGE SCALE GENOMIC DNA]</scope>
    <source>
        <strain evidence="2">p1.1.43</strain>
    </source>
</reference>
<keyword evidence="2" id="KW-1185">Reference proteome</keyword>
<gene>
    <name evidence="1" type="ORF">Q75_11905</name>
</gene>
<dbReference type="Proteomes" id="UP000074108">
    <property type="component" value="Unassembled WGS sequence"/>
</dbReference>
<evidence type="ECO:0000313" key="1">
    <source>
        <dbReference type="EMBL" id="KUP05540.1"/>
    </source>
</evidence>
<sequence length="62" mass="6604">MGGKGGGKGTLSVLVLQLSKGRNVLNKRQIEGNPPSILSIIKKVDALSTNLKKTKSLSLLFR</sequence>
<proteinExistence type="predicted"/>
<organism evidence="1 2">
    <name type="scientific">Bacillus coahuilensis p1.1.43</name>
    <dbReference type="NCBI Taxonomy" id="1150625"/>
    <lineage>
        <taxon>Bacteria</taxon>
        <taxon>Bacillati</taxon>
        <taxon>Bacillota</taxon>
        <taxon>Bacilli</taxon>
        <taxon>Bacillales</taxon>
        <taxon>Bacillaceae</taxon>
        <taxon>Bacillus</taxon>
    </lineage>
</organism>